<keyword evidence="3" id="KW-1185">Reference proteome</keyword>
<accession>A0ABS4PRR5</accession>
<organism evidence="2 3">
    <name type="scientific">Amycolatopsis magusensis</name>
    <dbReference type="NCBI Taxonomy" id="882444"/>
    <lineage>
        <taxon>Bacteria</taxon>
        <taxon>Bacillati</taxon>
        <taxon>Actinomycetota</taxon>
        <taxon>Actinomycetes</taxon>
        <taxon>Pseudonocardiales</taxon>
        <taxon>Pseudonocardiaceae</taxon>
        <taxon>Amycolatopsis</taxon>
    </lineage>
</organism>
<evidence type="ECO:0000313" key="2">
    <source>
        <dbReference type="EMBL" id="MBP2181316.1"/>
    </source>
</evidence>
<name>A0ABS4PRR5_9PSEU</name>
<proteinExistence type="predicted"/>
<dbReference type="Proteomes" id="UP000741013">
    <property type="component" value="Unassembled WGS sequence"/>
</dbReference>
<dbReference type="EMBL" id="JAGGMS010000001">
    <property type="protein sequence ID" value="MBP2181316.1"/>
    <property type="molecule type" value="Genomic_DNA"/>
</dbReference>
<evidence type="ECO:0000313" key="3">
    <source>
        <dbReference type="Proteomes" id="UP000741013"/>
    </source>
</evidence>
<sequence>MTLSVDRPIDPGSGQFVSCSDTPGAPAGPRAARRRPRAVVPGRVVDDTTPL</sequence>
<reference evidence="2 3" key="1">
    <citation type="submission" date="2021-03" db="EMBL/GenBank/DDBJ databases">
        <title>Sequencing the genomes of 1000 actinobacteria strains.</title>
        <authorList>
            <person name="Klenk H.-P."/>
        </authorList>
    </citation>
    <scope>NUCLEOTIDE SEQUENCE [LARGE SCALE GENOMIC DNA]</scope>
    <source>
        <strain evidence="2 3">DSM 45510</strain>
    </source>
</reference>
<feature type="region of interest" description="Disordered" evidence="1">
    <location>
        <begin position="1"/>
        <end position="51"/>
    </location>
</feature>
<comment type="caution">
    <text evidence="2">The sequence shown here is derived from an EMBL/GenBank/DDBJ whole genome shotgun (WGS) entry which is preliminary data.</text>
</comment>
<evidence type="ECO:0000256" key="1">
    <source>
        <dbReference type="SAM" id="MobiDB-lite"/>
    </source>
</evidence>
<gene>
    <name evidence="2" type="ORF">JOM49_002842</name>
</gene>
<dbReference type="RefSeq" id="WP_282769640.1">
    <property type="nucleotide sequence ID" value="NZ_JASCSI010000051.1"/>
</dbReference>
<protein>
    <submittedName>
        <fullName evidence="2">Uncharacterized protein</fullName>
    </submittedName>
</protein>